<comment type="caution">
    <text evidence="2">The sequence shown here is derived from an EMBL/GenBank/DDBJ whole genome shotgun (WGS) entry which is preliminary data.</text>
</comment>
<dbReference type="SUPFAM" id="SSF48403">
    <property type="entry name" value="Ankyrin repeat"/>
    <property type="match status" value="1"/>
</dbReference>
<dbReference type="EMBL" id="JNBS01001732">
    <property type="protein sequence ID" value="OQS00241.1"/>
    <property type="molecule type" value="Genomic_DNA"/>
</dbReference>
<accession>A0A1V9ZQK3</accession>
<proteinExistence type="predicted"/>
<dbReference type="Gene3D" id="1.25.40.20">
    <property type="entry name" value="Ankyrin repeat-containing domain"/>
    <property type="match status" value="1"/>
</dbReference>
<dbReference type="Proteomes" id="UP000243217">
    <property type="component" value="Unassembled WGS sequence"/>
</dbReference>
<keyword evidence="3" id="KW-1185">Reference proteome</keyword>
<gene>
    <name evidence="2" type="ORF">THRCLA_06107</name>
</gene>
<keyword evidence="1" id="KW-0040">ANK repeat</keyword>
<dbReference type="OrthoDB" id="70646at2759"/>
<reference evidence="2 3" key="1">
    <citation type="journal article" date="2014" name="Genome Biol. Evol.">
        <title>The secreted proteins of Achlya hypogyna and Thraustotheca clavata identify the ancestral oomycete secretome and reveal gene acquisitions by horizontal gene transfer.</title>
        <authorList>
            <person name="Misner I."/>
            <person name="Blouin N."/>
            <person name="Leonard G."/>
            <person name="Richards T.A."/>
            <person name="Lane C.E."/>
        </authorList>
    </citation>
    <scope>NUCLEOTIDE SEQUENCE [LARGE SCALE GENOMIC DNA]</scope>
    <source>
        <strain evidence="2 3">ATCC 34112</strain>
    </source>
</reference>
<evidence type="ECO:0000256" key="1">
    <source>
        <dbReference type="PROSITE-ProRule" id="PRU00023"/>
    </source>
</evidence>
<name>A0A1V9ZQK3_9STRA</name>
<organism evidence="2 3">
    <name type="scientific">Thraustotheca clavata</name>
    <dbReference type="NCBI Taxonomy" id="74557"/>
    <lineage>
        <taxon>Eukaryota</taxon>
        <taxon>Sar</taxon>
        <taxon>Stramenopiles</taxon>
        <taxon>Oomycota</taxon>
        <taxon>Saprolegniomycetes</taxon>
        <taxon>Saprolegniales</taxon>
        <taxon>Achlyaceae</taxon>
        <taxon>Thraustotheca</taxon>
    </lineage>
</organism>
<dbReference type="InterPro" id="IPR002110">
    <property type="entry name" value="Ankyrin_rpt"/>
</dbReference>
<dbReference type="PANTHER" id="PTHR46586">
    <property type="entry name" value="ANKYRIN REPEAT-CONTAINING PROTEIN"/>
    <property type="match status" value="1"/>
</dbReference>
<protein>
    <submittedName>
        <fullName evidence="2">Uncharacterized protein</fullName>
    </submittedName>
</protein>
<dbReference type="PANTHER" id="PTHR46586:SF3">
    <property type="entry name" value="ANKYRIN REPEAT-CONTAINING PROTEIN"/>
    <property type="match status" value="1"/>
</dbReference>
<dbReference type="AlphaFoldDB" id="A0A1V9ZQK3"/>
<dbReference type="PROSITE" id="PS50088">
    <property type="entry name" value="ANK_REPEAT"/>
    <property type="match status" value="1"/>
</dbReference>
<sequence>MAPIVQTRMDTPTIRHGKGSPFDGWYDKVLTSTFHSGGHDAHYIFPTPHFLGLNESSMTAIELCLSTEHLDARLPLHLAIFEGNLTLVKTLLARRPELLTADALYCAAYWGELNLVKYLHSLRIETHSAVAIVLAALKGHTMVVDYLHEHRYLPAINLRDIGIRAKELPLLKFMLEDHFFASDGVYAVQKWAEQKKHIGLLELFHHLGM</sequence>
<feature type="repeat" description="ANK" evidence="1">
    <location>
        <begin position="71"/>
        <end position="103"/>
    </location>
</feature>
<evidence type="ECO:0000313" key="3">
    <source>
        <dbReference type="Proteomes" id="UP000243217"/>
    </source>
</evidence>
<dbReference type="InterPro" id="IPR052050">
    <property type="entry name" value="SecEffector_AnkRepeat"/>
</dbReference>
<evidence type="ECO:0000313" key="2">
    <source>
        <dbReference type="EMBL" id="OQS00241.1"/>
    </source>
</evidence>
<dbReference type="Pfam" id="PF12796">
    <property type="entry name" value="Ank_2"/>
    <property type="match status" value="1"/>
</dbReference>
<dbReference type="InterPro" id="IPR036770">
    <property type="entry name" value="Ankyrin_rpt-contain_sf"/>
</dbReference>